<keyword evidence="1" id="KW-0489">Methyltransferase</keyword>
<reference evidence="1" key="1">
    <citation type="submission" date="2019-05" db="EMBL/GenBank/DDBJ databases">
        <authorList>
            <consortium name="Pathogen Informatics"/>
        </authorList>
    </citation>
    <scope>NUCLEOTIDE SEQUENCE [LARGE SCALE GENOMIC DNA]</scope>
    <source>
        <strain evidence="1">NCTC12965</strain>
    </source>
</reference>
<evidence type="ECO:0000313" key="1">
    <source>
        <dbReference type="EMBL" id="VTR38987.1"/>
    </source>
</evidence>
<sequence>MINATLAVLELPSNQLILKTRERQKGKNQYEKLAQKGEFLLVEEFNAKLWVNLTDYLDTGLFPRSPHRSPLCWVR</sequence>
<accession>A0A4U9V0F7</accession>
<dbReference type="EMBL" id="CABEEZ010000096">
    <property type="protein sequence ID" value="VTR38987.1"/>
    <property type="molecule type" value="Genomic_DNA"/>
</dbReference>
<name>A0A4U9V0F7_SERFO</name>
<organism evidence="1">
    <name type="scientific">Serratia fonticola</name>
    <dbReference type="NCBI Taxonomy" id="47917"/>
    <lineage>
        <taxon>Bacteria</taxon>
        <taxon>Pseudomonadati</taxon>
        <taxon>Pseudomonadota</taxon>
        <taxon>Gammaproteobacteria</taxon>
        <taxon>Enterobacterales</taxon>
        <taxon>Yersiniaceae</taxon>
        <taxon>Serratia</taxon>
    </lineage>
</organism>
<keyword evidence="1" id="KW-0808">Transferase</keyword>
<dbReference type="InterPro" id="IPR029063">
    <property type="entry name" value="SAM-dependent_MTases_sf"/>
</dbReference>
<dbReference type="AlphaFoldDB" id="A0A4U9V0F7"/>
<dbReference type="Gene3D" id="3.40.50.150">
    <property type="entry name" value="Vaccinia Virus protein VP39"/>
    <property type="match status" value="1"/>
</dbReference>
<dbReference type="GO" id="GO:0052915">
    <property type="term" value="F:23S rRNA (guanine(2445)-N(2))-methyltransferase activity"/>
    <property type="evidence" value="ECO:0007669"/>
    <property type="project" value="UniProtKB-EC"/>
</dbReference>
<protein>
    <submittedName>
        <fullName evidence="1">Ribosomal RNA large subunit methyltransferase L</fullName>
        <ecNumber evidence="1">2.1.1.173</ecNumber>
    </submittedName>
</protein>
<proteinExistence type="predicted"/>
<gene>
    <name evidence="1" type="primary">rlmL_4</name>
    <name evidence="1" type="ORF">NCTC12965_04307</name>
</gene>
<dbReference type="EC" id="2.1.1.173" evidence="1"/>